<dbReference type="InterPro" id="IPR029028">
    <property type="entry name" value="Alpha/beta_knot_MTases"/>
</dbReference>
<dbReference type="CDD" id="cd18086">
    <property type="entry name" value="HsC9orf114-like"/>
    <property type="match status" value="1"/>
</dbReference>
<dbReference type="EMBL" id="HACM01001112">
    <property type="protein sequence ID" value="CRZ01554.1"/>
    <property type="molecule type" value="Transcribed_RNA"/>
</dbReference>
<dbReference type="PANTHER" id="PTHR12150:SF13">
    <property type="entry name" value="METHYLTRANSFERASE C9ORF114-RELATED"/>
    <property type="match status" value="1"/>
</dbReference>
<protein>
    <recommendedName>
        <fullName evidence="4">DUF171-domain-containing protein</fullName>
    </recommendedName>
</protein>
<dbReference type="AlphaFoldDB" id="A0A0H5R179"/>
<comment type="similarity">
    <text evidence="1">Belongs to the class IV-like SAM-binding methyltransferase superfamily.</text>
</comment>
<dbReference type="SUPFAM" id="SSF50249">
    <property type="entry name" value="Nucleic acid-binding proteins"/>
    <property type="match status" value="1"/>
</dbReference>
<proteinExistence type="inferred from homology"/>
<evidence type="ECO:0000256" key="1">
    <source>
        <dbReference type="ARBA" id="ARBA00009841"/>
    </source>
</evidence>
<feature type="region of interest" description="Disordered" evidence="2">
    <location>
        <begin position="1"/>
        <end position="20"/>
    </location>
</feature>
<evidence type="ECO:0008006" key="4">
    <source>
        <dbReference type="Google" id="ProtNLM"/>
    </source>
</evidence>
<dbReference type="Pfam" id="PF02598">
    <property type="entry name" value="Methyltrn_RNA_3"/>
    <property type="match status" value="1"/>
</dbReference>
<evidence type="ECO:0000256" key="2">
    <source>
        <dbReference type="SAM" id="MobiDB-lite"/>
    </source>
</evidence>
<reference evidence="3" key="1">
    <citation type="submission" date="2015-04" db="EMBL/GenBank/DDBJ databases">
        <title>The genome sequence of the plant pathogenic Rhizarian Plasmodiophora brassicae reveals insights in its biotrophic life cycle and the origin of chitin synthesis.</title>
        <authorList>
            <person name="Schwelm A."/>
            <person name="Fogelqvist J."/>
            <person name="Knaust A."/>
            <person name="Julke S."/>
            <person name="Lilja T."/>
            <person name="Dhandapani V."/>
            <person name="Bonilla-Rosso G."/>
            <person name="Karlsson M."/>
            <person name="Shevchenko A."/>
            <person name="Choi S.R."/>
            <person name="Kim H.G."/>
            <person name="Park J.Y."/>
            <person name="Lim Y.P."/>
            <person name="Ludwig-Muller J."/>
            <person name="Dixelius C."/>
        </authorList>
    </citation>
    <scope>NUCLEOTIDE SEQUENCE</scope>
    <source>
        <tissue evidence="3">Potato root galls</tissue>
    </source>
</reference>
<organism evidence="3">
    <name type="scientific">Spongospora subterranea</name>
    <dbReference type="NCBI Taxonomy" id="70186"/>
    <lineage>
        <taxon>Eukaryota</taxon>
        <taxon>Sar</taxon>
        <taxon>Rhizaria</taxon>
        <taxon>Endomyxa</taxon>
        <taxon>Phytomyxea</taxon>
        <taxon>Plasmodiophorida</taxon>
        <taxon>Plasmodiophoridae</taxon>
        <taxon>Spongospora</taxon>
    </lineage>
</organism>
<dbReference type="Gene3D" id="2.40.50.140">
    <property type="entry name" value="Nucleic acid-binding proteins"/>
    <property type="match status" value="1"/>
</dbReference>
<name>A0A0H5R179_9EUKA</name>
<dbReference type="Gene3D" id="3.40.1280.10">
    <property type="match status" value="1"/>
</dbReference>
<feature type="non-terminal residue" evidence="3">
    <location>
        <position position="281"/>
    </location>
</feature>
<sequence length="281" mass="31141">MGKRQRDGDKRQAKESKKKEVIDSNSLNLLDIPRPRKYTVTIALPGSIVANAQSVELKTYLAGQIARAATIFNVDEIVVFSEDGQKLEINKGLDRNSKRTDENVFLARVLEYLECPQYLRKALFPMHPDLRFAGLLNPLDAPHHLKADKICKYREGVSLKRNGAGTMINVGLNTEIRIPEVISPNTRVTVSINDPEFLGRVGEGVTVSPSVPREELGLYWGYSTRLAAGLSEVFTHCPYEGGYDLALGTSDKGDTAQDASFKLRPFKHLLIVFGGLRGIES</sequence>
<dbReference type="SUPFAM" id="SSF75217">
    <property type="entry name" value="alpha/beta knot"/>
    <property type="match status" value="1"/>
</dbReference>
<dbReference type="InterPro" id="IPR029026">
    <property type="entry name" value="tRNA_m1G_MTases_N"/>
</dbReference>
<dbReference type="InterPro" id="IPR012340">
    <property type="entry name" value="NA-bd_OB-fold"/>
</dbReference>
<dbReference type="PANTHER" id="PTHR12150">
    <property type="entry name" value="CLASS IV SAM-BINDING METHYLTRANSFERASE-RELATED"/>
    <property type="match status" value="1"/>
</dbReference>
<dbReference type="InterPro" id="IPR003750">
    <property type="entry name" value="Put_MeTrfase-C9orf114-like"/>
</dbReference>
<accession>A0A0H5R179</accession>
<evidence type="ECO:0000313" key="3">
    <source>
        <dbReference type="EMBL" id="CRZ01554.1"/>
    </source>
</evidence>